<organism evidence="1 2">
    <name type="scientific">Symplocastrum torsivum CPER-KK1</name>
    <dbReference type="NCBI Taxonomy" id="450513"/>
    <lineage>
        <taxon>Bacteria</taxon>
        <taxon>Bacillati</taxon>
        <taxon>Cyanobacteriota</taxon>
        <taxon>Cyanophyceae</taxon>
        <taxon>Oscillatoriophycideae</taxon>
        <taxon>Oscillatoriales</taxon>
        <taxon>Microcoleaceae</taxon>
        <taxon>Symplocastrum</taxon>
    </lineage>
</organism>
<evidence type="ECO:0000313" key="2">
    <source>
        <dbReference type="Proteomes" id="UP000753908"/>
    </source>
</evidence>
<name>A0A951PLH5_9CYAN</name>
<reference evidence="1" key="1">
    <citation type="submission" date="2021-05" db="EMBL/GenBank/DDBJ databases">
        <authorList>
            <person name="Pietrasiak N."/>
            <person name="Ward R."/>
            <person name="Stajich J.E."/>
            <person name="Kurbessoian T."/>
        </authorList>
    </citation>
    <scope>NUCLEOTIDE SEQUENCE</scope>
    <source>
        <strain evidence="1">CPER-KK1</strain>
    </source>
</reference>
<sequence length="57" mass="6536">MKRLPLNLRHLRQMLPMLTLISVTNTANFMIHTNLYVNLPQQPPVPTQSCPVKAEPK</sequence>
<proteinExistence type="predicted"/>
<protein>
    <submittedName>
        <fullName evidence="1">Uncharacterized protein</fullName>
    </submittedName>
</protein>
<comment type="caution">
    <text evidence="1">The sequence shown here is derived from an EMBL/GenBank/DDBJ whole genome shotgun (WGS) entry which is preliminary data.</text>
</comment>
<accession>A0A951PLH5</accession>
<reference evidence="1" key="2">
    <citation type="journal article" date="2022" name="Microbiol. Resour. Announc.">
        <title>Metagenome Sequencing to Explore Phylogenomics of Terrestrial Cyanobacteria.</title>
        <authorList>
            <person name="Ward R.D."/>
            <person name="Stajich J.E."/>
            <person name="Johansen J.R."/>
            <person name="Huntemann M."/>
            <person name="Clum A."/>
            <person name="Foster B."/>
            <person name="Foster B."/>
            <person name="Roux S."/>
            <person name="Palaniappan K."/>
            <person name="Varghese N."/>
            <person name="Mukherjee S."/>
            <person name="Reddy T.B.K."/>
            <person name="Daum C."/>
            <person name="Copeland A."/>
            <person name="Chen I.A."/>
            <person name="Ivanova N.N."/>
            <person name="Kyrpides N.C."/>
            <person name="Shapiro N."/>
            <person name="Eloe-Fadrosh E.A."/>
            <person name="Pietrasiak N."/>
        </authorList>
    </citation>
    <scope>NUCLEOTIDE SEQUENCE</scope>
    <source>
        <strain evidence="1">CPER-KK1</strain>
    </source>
</reference>
<evidence type="ECO:0000313" key="1">
    <source>
        <dbReference type="EMBL" id="MBW4545426.1"/>
    </source>
</evidence>
<dbReference type="Proteomes" id="UP000753908">
    <property type="component" value="Unassembled WGS sequence"/>
</dbReference>
<gene>
    <name evidence="1" type="ORF">KME25_13405</name>
</gene>
<dbReference type="EMBL" id="JAHHIF010000015">
    <property type="protein sequence ID" value="MBW4545426.1"/>
    <property type="molecule type" value="Genomic_DNA"/>
</dbReference>
<dbReference type="AlphaFoldDB" id="A0A951PLH5"/>